<feature type="coiled-coil region" evidence="1">
    <location>
        <begin position="163"/>
        <end position="197"/>
    </location>
</feature>
<dbReference type="RefSeq" id="WP_031563531.1">
    <property type="nucleotide sequence ID" value="NZ_CAAAIS010000004.1"/>
</dbReference>
<evidence type="ECO:0000313" key="5">
    <source>
        <dbReference type="Proteomes" id="UP000255297"/>
    </source>
</evidence>
<feature type="compositionally biased region" description="Low complexity" evidence="2">
    <location>
        <begin position="128"/>
        <end position="140"/>
    </location>
</feature>
<dbReference type="STRING" id="1122170.GCA_000701265_02562"/>
<keyword evidence="3" id="KW-1133">Transmembrane helix</keyword>
<evidence type="ECO:0000313" key="4">
    <source>
        <dbReference type="EMBL" id="STY30644.1"/>
    </source>
</evidence>
<keyword evidence="3" id="KW-0472">Membrane</keyword>
<feature type="region of interest" description="Disordered" evidence="2">
    <location>
        <begin position="77"/>
        <end position="150"/>
    </location>
</feature>
<name>A0A378LU61_9GAMM</name>
<protein>
    <submittedName>
        <fullName evidence="4">Component of the Dot/Icm secretion system</fullName>
    </submittedName>
</protein>
<feature type="compositionally biased region" description="Low complexity" evidence="2">
    <location>
        <begin position="77"/>
        <end position="91"/>
    </location>
</feature>
<dbReference type="Proteomes" id="UP000255297">
    <property type="component" value="Unassembled WGS sequence"/>
</dbReference>
<dbReference type="OrthoDB" id="5622044at2"/>
<feature type="region of interest" description="Disordered" evidence="2">
    <location>
        <begin position="1"/>
        <end position="41"/>
    </location>
</feature>
<keyword evidence="1" id="KW-0175">Coiled coil</keyword>
<feature type="transmembrane region" description="Helical" evidence="3">
    <location>
        <begin position="49"/>
        <end position="67"/>
    </location>
</feature>
<dbReference type="Gene3D" id="1.20.5.340">
    <property type="match status" value="1"/>
</dbReference>
<feature type="compositionally biased region" description="Pro residues" evidence="2">
    <location>
        <begin position="107"/>
        <end position="127"/>
    </location>
</feature>
<gene>
    <name evidence="4" type="primary">dotF</name>
    <name evidence="4" type="ORF">NCTC11532_02494</name>
</gene>
<keyword evidence="3" id="KW-0812">Transmembrane</keyword>
<evidence type="ECO:0000256" key="2">
    <source>
        <dbReference type="SAM" id="MobiDB-lite"/>
    </source>
</evidence>
<accession>A0A378LU61</accession>
<keyword evidence="5" id="KW-1185">Reference proteome</keyword>
<dbReference type="AlphaFoldDB" id="A0A378LU61"/>
<sequence length="291" mass="31853">MADNDQNDEYKFAELDSLENEPLETSEFDATRPAKGPIRHEPQKNIRRNAFIVIGVIIFAMLMYKFVGGMFSKTPTTPAKDTTPAPVAEAPEPTPQPIAQTEIPSQPIQPQPQSQPLPDIQPQPESPSQPVVQQAPAAQENNSALQQKVASIEASQQSVQSEVSSMNQQVNNVNNNVNALNTQIAKLNQVISELNVQVVKQSEVITVLLERTKPKPVKRVIHVQPAPPPIIYYINAVIPGRAWLIGTNGSTLTVREGTKIAGYGTVRLIDSIQGRVLTSSGRVIRFSQEDS</sequence>
<feature type="compositionally biased region" description="Acidic residues" evidence="2">
    <location>
        <begin position="16"/>
        <end position="27"/>
    </location>
</feature>
<reference evidence="4 5" key="1">
    <citation type="submission" date="2018-06" db="EMBL/GenBank/DDBJ databases">
        <authorList>
            <consortium name="Pathogen Informatics"/>
            <person name="Doyle S."/>
        </authorList>
    </citation>
    <scope>NUCLEOTIDE SEQUENCE [LARGE SCALE GENOMIC DNA]</scope>
    <source>
        <strain evidence="4 5">NCTC11532</strain>
    </source>
</reference>
<dbReference type="EMBL" id="UGPB01000001">
    <property type="protein sequence ID" value="STY30644.1"/>
    <property type="molecule type" value="Genomic_DNA"/>
</dbReference>
<dbReference type="NCBIfam" id="NF038218">
    <property type="entry name" value="IcmG_DotF_IVB"/>
    <property type="match status" value="1"/>
</dbReference>
<proteinExistence type="predicted"/>
<evidence type="ECO:0000256" key="1">
    <source>
        <dbReference type="SAM" id="Coils"/>
    </source>
</evidence>
<organism evidence="4 5">
    <name type="scientific">Legionella wadsworthii</name>
    <dbReference type="NCBI Taxonomy" id="28088"/>
    <lineage>
        <taxon>Bacteria</taxon>
        <taxon>Pseudomonadati</taxon>
        <taxon>Pseudomonadota</taxon>
        <taxon>Gammaproteobacteria</taxon>
        <taxon>Legionellales</taxon>
        <taxon>Legionellaceae</taxon>
        <taxon>Legionella</taxon>
    </lineage>
</organism>
<evidence type="ECO:0000256" key="3">
    <source>
        <dbReference type="SAM" id="Phobius"/>
    </source>
</evidence>